<evidence type="ECO:0000313" key="1">
    <source>
        <dbReference type="EMBL" id="PWZ18866.1"/>
    </source>
</evidence>
<dbReference type="Proteomes" id="UP000251960">
    <property type="component" value="Chromosome 6"/>
</dbReference>
<name>A0A3L6ECY7_MAIZE</name>
<feature type="non-terminal residue" evidence="1">
    <location>
        <position position="1"/>
    </location>
</feature>
<dbReference type="AlphaFoldDB" id="A0A3L6ECY7"/>
<dbReference type="EMBL" id="NCVQ01000007">
    <property type="protein sequence ID" value="PWZ18866.1"/>
    <property type="molecule type" value="Genomic_DNA"/>
</dbReference>
<comment type="caution">
    <text evidence="1">The sequence shown here is derived from an EMBL/GenBank/DDBJ whole genome shotgun (WGS) entry which is preliminary data.</text>
</comment>
<proteinExistence type="predicted"/>
<sequence>NIVNQLTKIESTRYIQERR</sequence>
<reference evidence="1" key="1">
    <citation type="journal article" date="2018" name="Nat. Genet.">
        <title>Extensive intraspecific gene order and gene structural variations between Mo17 and other maize genomes.</title>
        <authorList>
            <person name="Sun S."/>
            <person name="Zhou Y."/>
            <person name="Chen J."/>
            <person name="Shi J."/>
            <person name="Zhao H."/>
            <person name="Zhao H."/>
            <person name="Song W."/>
            <person name="Zhang M."/>
            <person name="Cui Y."/>
            <person name="Dong X."/>
            <person name="Liu H."/>
            <person name="Ma X."/>
            <person name="Jiao Y."/>
            <person name="Wang B."/>
            <person name="Wei X."/>
            <person name="Stein J.C."/>
            <person name="Glaubitz J.C."/>
            <person name="Lu F."/>
            <person name="Yu G."/>
            <person name="Liang C."/>
            <person name="Fengler K."/>
            <person name="Li B."/>
            <person name="Rafalski A."/>
            <person name="Schnable P.S."/>
            <person name="Ware D.H."/>
            <person name="Buckler E.S."/>
            <person name="Lai J."/>
        </authorList>
    </citation>
    <scope>NUCLEOTIDE SEQUENCE [LARGE SCALE GENOMIC DNA]</scope>
    <source>
        <tissue evidence="1">Seedling</tissue>
    </source>
</reference>
<protein>
    <submittedName>
        <fullName evidence="1">Uncharacterized protein</fullName>
    </submittedName>
</protein>
<gene>
    <name evidence="1" type="ORF">Zm00014a_042324</name>
</gene>
<accession>A0A3L6ECY7</accession>
<organism evidence="1">
    <name type="scientific">Zea mays</name>
    <name type="common">Maize</name>
    <dbReference type="NCBI Taxonomy" id="4577"/>
    <lineage>
        <taxon>Eukaryota</taxon>
        <taxon>Viridiplantae</taxon>
        <taxon>Streptophyta</taxon>
        <taxon>Embryophyta</taxon>
        <taxon>Tracheophyta</taxon>
        <taxon>Spermatophyta</taxon>
        <taxon>Magnoliopsida</taxon>
        <taxon>Liliopsida</taxon>
        <taxon>Poales</taxon>
        <taxon>Poaceae</taxon>
        <taxon>PACMAD clade</taxon>
        <taxon>Panicoideae</taxon>
        <taxon>Andropogonodae</taxon>
        <taxon>Andropogoneae</taxon>
        <taxon>Tripsacinae</taxon>
        <taxon>Zea</taxon>
    </lineage>
</organism>